<dbReference type="EMBL" id="CAJFCW020000003">
    <property type="protein sequence ID" value="CAG9106876.1"/>
    <property type="molecule type" value="Genomic_DNA"/>
</dbReference>
<evidence type="ECO:0000313" key="2">
    <source>
        <dbReference type="EMBL" id="CAD5216955.1"/>
    </source>
</evidence>
<organism evidence="2 3">
    <name type="scientific">Bursaphelenchus okinawaensis</name>
    <dbReference type="NCBI Taxonomy" id="465554"/>
    <lineage>
        <taxon>Eukaryota</taxon>
        <taxon>Metazoa</taxon>
        <taxon>Ecdysozoa</taxon>
        <taxon>Nematoda</taxon>
        <taxon>Chromadorea</taxon>
        <taxon>Rhabditida</taxon>
        <taxon>Tylenchina</taxon>
        <taxon>Tylenchomorpha</taxon>
        <taxon>Aphelenchoidea</taxon>
        <taxon>Aphelenchoididae</taxon>
        <taxon>Bursaphelenchus</taxon>
    </lineage>
</organism>
<feature type="compositionally biased region" description="Low complexity" evidence="1">
    <location>
        <begin position="92"/>
        <end position="106"/>
    </location>
</feature>
<proteinExistence type="predicted"/>
<dbReference type="Proteomes" id="UP000783686">
    <property type="component" value="Unassembled WGS sequence"/>
</dbReference>
<dbReference type="OrthoDB" id="5842713at2759"/>
<sequence>MTDIDSFLEANQLLSNTLKQLDEAMKQNEEKWTPSYNRHRSVSPIRYKSNFVMTTPPDDLLNGNVVDGFEKNGNNERPTSDPSSTTWENKDTNSIGSGNTSSNEESPLSDQASTVSNRVTLEKLCKAIETDKLPPPDPKVRYKILKWIYDNNGDESLRNLVNL</sequence>
<feature type="compositionally biased region" description="Polar residues" evidence="1">
    <location>
        <begin position="75"/>
        <end position="87"/>
    </location>
</feature>
<name>A0A811KMU7_9BILA</name>
<dbReference type="AlphaFoldDB" id="A0A811KMU7"/>
<reference evidence="2" key="1">
    <citation type="submission" date="2020-09" db="EMBL/GenBank/DDBJ databases">
        <authorList>
            <person name="Kikuchi T."/>
        </authorList>
    </citation>
    <scope>NUCLEOTIDE SEQUENCE</scope>
    <source>
        <strain evidence="2">SH1</strain>
    </source>
</reference>
<accession>A0A811KMU7</accession>
<gene>
    <name evidence="2" type="ORF">BOKJ2_LOCUS6846</name>
</gene>
<dbReference type="EMBL" id="CAJFDH010000003">
    <property type="protein sequence ID" value="CAD5216955.1"/>
    <property type="molecule type" value="Genomic_DNA"/>
</dbReference>
<evidence type="ECO:0000256" key="1">
    <source>
        <dbReference type="SAM" id="MobiDB-lite"/>
    </source>
</evidence>
<dbReference type="Proteomes" id="UP000614601">
    <property type="component" value="Unassembled WGS sequence"/>
</dbReference>
<feature type="region of interest" description="Disordered" evidence="1">
    <location>
        <begin position="56"/>
        <end position="115"/>
    </location>
</feature>
<comment type="caution">
    <text evidence="2">The sequence shown here is derived from an EMBL/GenBank/DDBJ whole genome shotgun (WGS) entry which is preliminary data.</text>
</comment>
<protein>
    <submittedName>
        <fullName evidence="2">Uncharacterized protein</fullName>
    </submittedName>
</protein>
<evidence type="ECO:0000313" key="3">
    <source>
        <dbReference type="Proteomes" id="UP000614601"/>
    </source>
</evidence>
<keyword evidence="3" id="KW-1185">Reference proteome</keyword>